<name>A0A8C5L244_JACJA</name>
<dbReference type="Pfam" id="PF24857">
    <property type="entry name" value="THR4_C"/>
    <property type="match status" value="1"/>
</dbReference>
<organism evidence="1 2">
    <name type="scientific">Jaculus jaculus</name>
    <name type="common">Lesser Egyptian jerboa</name>
    <dbReference type="NCBI Taxonomy" id="51337"/>
    <lineage>
        <taxon>Eukaryota</taxon>
        <taxon>Metazoa</taxon>
        <taxon>Chordata</taxon>
        <taxon>Craniata</taxon>
        <taxon>Vertebrata</taxon>
        <taxon>Euteleostomi</taxon>
        <taxon>Mammalia</taxon>
        <taxon>Eutheria</taxon>
        <taxon>Euarchontoglires</taxon>
        <taxon>Glires</taxon>
        <taxon>Rodentia</taxon>
        <taxon>Myomorpha</taxon>
        <taxon>Dipodoidea</taxon>
        <taxon>Dipodidae</taxon>
        <taxon>Dipodinae</taxon>
        <taxon>Jaculus</taxon>
    </lineage>
</organism>
<reference evidence="1" key="1">
    <citation type="submission" date="2025-08" db="UniProtKB">
        <authorList>
            <consortium name="Ensembl"/>
        </authorList>
    </citation>
    <scope>IDENTIFICATION</scope>
</reference>
<evidence type="ECO:0008006" key="3">
    <source>
        <dbReference type="Google" id="ProtNLM"/>
    </source>
</evidence>
<dbReference type="Proteomes" id="UP000694385">
    <property type="component" value="Unassembled WGS sequence"/>
</dbReference>
<gene>
    <name evidence="1" type="primary">Thnsl1</name>
</gene>
<evidence type="ECO:0000313" key="2">
    <source>
        <dbReference type="Proteomes" id="UP000694385"/>
    </source>
</evidence>
<accession>A0A8C5L244</accession>
<dbReference type="SUPFAM" id="SSF53686">
    <property type="entry name" value="Tryptophan synthase beta subunit-like PLP-dependent enzymes"/>
    <property type="match status" value="1"/>
</dbReference>
<dbReference type="Ensembl" id="ENSJJAT00000025876.1">
    <property type="protein sequence ID" value="ENSJJAP00000019340.1"/>
    <property type="gene ID" value="ENSJJAG00000020324.1"/>
</dbReference>
<sequence>MMGIPFRKFICASNQNHVLTDFIKTGHYDLRDRKLAQTFSPSIDILKSSNLERHLYWMANKDGQLMETLYNQLESQRHFQIEKILVEKLQRDFLADWCSEEDCLATINATYNTSGYILDPHTAVAKVVADRMQDKTCPVIISSTAHYSKFAPAIMRALRIQEINQTLSSQLYLLGSYNALPPPHEALLERTKQQEKMDYRVCAADVDVLKSEVEKIIQSQFINKSLE</sequence>
<dbReference type="PANTHER" id="PTHR43515">
    <property type="entry name" value="THREONINE SYNTHASE-LIKE 1"/>
    <property type="match status" value="1"/>
</dbReference>
<dbReference type="Gene3D" id="3.40.50.1100">
    <property type="match status" value="1"/>
</dbReference>
<proteinExistence type="predicted"/>
<evidence type="ECO:0000313" key="1">
    <source>
        <dbReference type="Ensembl" id="ENSJJAP00000019340.1"/>
    </source>
</evidence>
<dbReference type="OMA" id="QVCAADT"/>
<reference evidence="1" key="2">
    <citation type="submission" date="2025-09" db="UniProtKB">
        <authorList>
            <consortium name="Ensembl"/>
        </authorList>
    </citation>
    <scope>IDENTIFICATION</scope>
</reference>
<dbReference type="GO" id="GO:0005737">
    <property type="term" value="C:cytoplasm"/>
    <property type="evidence" value="ECO:0007669"/>
    <property type="project" value="TreeGrafter"/>
</dbReference>
<protein>
    <recommendedName>
        <fullName evidence="3">Threonine synthase-like 1</fullName>
    </recommendedName>
</protein>
<dbReference type="InterPro" id="IPR036052">
    <property type="entry name" value="TrpB-like_PALP_sf"/>
</dbReference>
<dbReference type="PANTHER" id="PTHR43515:SF1">
    <property type="entry name" value="THREONINE SYNTHASE-LIKE 1"/>
    <property type="match status" value="1"/>
</dbReference>
<keyword evidence="2" id="KW-1185">Reference proteome</keyword>
<dbReference type="GeneTree" id="ENSGT00940000161144"/>
<dbReference type="AlphaFoldDB" id="A0A8C5L244"/>